<accession>A0A371D3D7</accession>
<protein>
    <submittedName>
        <fullName evidence="1">Uncharacterized protein</fullName>
    </submittedName>
</protein>
<proteinExistence type="predicted"/>
<dbReference type="EMBL" id="KZ857422">
    <property type="protein sequence ID" value="RDX47056.1"/>
    <property type="molecule type" value="Genomic_DNA"/>
</dbReference>
<dbReference type="AlphaFoldDB" id="A0A371D3D7"/>
<name>A0A371D3D7_9APHY</name>
<evidence type="ECO:0000313" key="1">
    <source>
        <dbReference type="EMBL" id="RDX47056.1"/>
    </source>
</evidence>
<evidence type="ECO:0000313" key="2">
    <source>
        <dbReference type="Proteomes" id="UP000256964"/>
    </source>
</evidence>
<reference evidence="1 2" key="1">
    <citation type="journal article" date="2018" name="Biotechnol. Biofuels">
        <title>Integrative visual omics of the white-rot fungus Polyporus brumalis exposes the biotechnological potential of its oxidative enzymes for delignifying raw plant biomass.</title>
        <authorList>
            <person name="Miyauchi S."/>
            <person name="Rancon A."/>
            <person name="Drula E."/>
            <person name="Hage H."/>
            <person name="Chaduli D."/>
            <person name="Favel A."/>
            <person name="Grisel S."/>
            <person name="Henrissat B."/>
            <person name="Herpoel-Gimbert I."/>
            <person name="Ruiz-Duenas F.J."/>
            <person name="Chevret D."/>
            <person name="Hainaut M."/>
            <person name="Lin J."/>
            <person name="Wang M."/>
            <person name="Pangilinan J."/>
            <person name="Lipzen A."/>
            <person name="Lesage-Meessen L."/>
            <person name="Navarro D."/>
            <person name="Riley R."/>
            <person name="Grigoriev I.V."/>
            <person name="Zhou S."/>
            <person name="Raouche S."/>
            <person name="Rosso M.N."/>
        </authorList>
    </citation>
    <scope>NUCLEOTIDE SEQUENCE [LARGE SCALE GENOMIC DNA]</scope>
    <source>
        <strain evidence="1 2">BRFM 1820</strain>
    </source>
</reference>
<organism evidence="1 2">
    <name type="scientific">Lentinus brumalis</name>
    <dbReference type="NCBI Taxonomy" id="2498619"/>
    <lineage>
        <taxon>Eukaryota</taxon>
        <taxon>Fungi</taxon>
        <taxon>Dikarya</taxon>
        <taxon>Basidiomycota</taxon>
        <taxon>Agaricomycotina</taxon>
        <taxon>Agaricomycetes</taxon>
        <taxon>Polyporales</taxon>
        <taxon>Polyporaceae</taxon>
        <taxon>Lentinus</taxon>
    </lineage>
</organism>
<gene>
    <name evidence="1" type="ORF">OH76DRAFT_1485108</name>
</gene>
<dbReference type="Proteomes" id="UP000256964">
    <property type="component" value="Unassembled WGS sequence"/>
</dbReference>
<sequence>MAAPPEGCAERARIIQAYKFPLSKMPGFTALTARRYTGLGGQDIPTVSREWTPTLTGELRKVSLTVHQTRRTREIMPLSHFDVYVKLGPEGTTQPVNQGIQAMRSQGGPDICAELLVIRRSDDGRWLGNMRVVDIPRVELIAITVARRLLGVQDISAGAVMPYVDDDDDATTEATLSDGDDDDEFTANNGVTSSTILQHRYAGHNGDL</sequence>
<keyword evidence="2" id="KW-1185">Reference proteome</keyword>